<dbReference type="EMBL" id="KI965465">
    <property type="protein sequence ID" value="EUD67558.1"/>
    <property type="molecule type" value="Genomic_DNA"/>
</dbReference>
<dbReference type="Proteomes" id="UP000030640">
    <property type="component" value="Unassembled WGS sequence"/>
</dbReference>
<feature type="non-terminal residue" evidence="2">
    <location>
        <position position="1"/>
    </location>
</feature>
<dbReference type="RefSeq" id="XP_008815568.1">
    <property type="nucleotide sequence ID" value="XM_008817346.1"/>
</dbReference>
<organism evidence="2 3">
    <name type="scientific">Plasmodium inui San Antonio 1</name>
    <dbReference type="NCBI Taxonomy" id="1237626"/>
    <lineage>
        <taxon>Eukaryota</taxon>
        <taxon>Sar</taxon>
        <taxon>Alveolata</taxon>
        <taxon>Apicomplexa</taxon>
        <taxon>Aconoidasida</taxon>
        <taxon>Haemosporida</taxon>
        <taxon>Plasmodiidae</taxon>
        <taxon>Plasmodium</taxon>
        <taxon>Plasmodium (Plasmodium)</taxon>
    </lineage>
</organism>
<name>W7A8G2_9APIC</name>
<evidence type="ECO:0000256" key="1">
    <source>
        <dbReference type="SAM" id="MobiDB-lite"/>
    </source>
</evidence>
<keyword evidence="3" id="KW-1185">Reference proteome</keyword>
<feature type="compositionally biased region" description="Polar residues" evidence="1">
    <location>
        <begin position="1"/>
        <end position="11"/>
    </location>
</feature>
<dbReference type="VEuPathDB" id="PlasmoDB:C922_01743"/>
<feature type="region of interest" description="Disordered" evidence="1">
    <location>
        <begin position="1"/>
        <end position="101"/>
    </location>
</feature>
<accession>W7A8G2</accession>
<evidence type="ECO:0000313" key="2">
    <source>
        <dbReference type="EMBL" id="EUD67558.1"/>
    </source>
</evidence>
<gene>
    <name evidence="2" type="ORF">C922_01743</name>
</gene>
<dbReference type="AlphaFoldDB" id="W7A8G2"/>
<protein>
    <submittedName>
        <fullName evidence="2">Uncharacterized protein</fullName>
    </submittedName>
</protein>
<sequence length="101" mass="11638">PRLRRNSQLPIKNNDPKGRLQQLSVETKTEPTPELAENNKCKLQSRGEGGQQTKRQKLLERENQRLPARIRGRVSLDSRKSNQGKKASEVGVFKTRNHREI</sequence>
<proteinExistence type="predicted"/>
<evidence type="ECO:0000313" key="3">
    <source>
        <dbReference type="Proteomes" id="UP000030640"/>
    </source>
</evidence>
<reference evidence="2 3" key="1">
    <citation type="submission" date="2013-02" db="EMBL/GenBank/DDBJ databases">
        <title>The Genome Sequence of Plasmodium inui San Antonio 1.</title>
        <authorList>
            <consortium name="The Broad Institute Genome Sequencing Platform"/>
            <consortium name="The Broad Institute Genome Sequencing Center for Infectious Disease"/>
            <person name="Neafsey D."/>
            <person name="Cheeseman I."/>
            <person name="Volkman S."/>
            <person name="Adams J."/>
            <person name="Walker B."/>
            <person name="Young S.K."/>
            <person name="Zeng Q."/>
            <person name="Gargeya S."/>
            <person name="Fitzgerald M."/>
            <person name="Haas B."/>
            <person name="Abouelleil A."/>
            <person name="Alvarado L."/>
            <person name="Arachchi H.M."/>
            <person name="Berlin A.M."/>
            <person name="Chapman S.B."/>
            <person name="Dewar J."/>
            <person name="Goldberg J."/>
            <person name="Griggs A."/>
            <person name="Gujja S."/>
            <person name="Hansen M."/>
            <person name="Howarth C."/>
            <person name="Imamovic A."/>
            <person name="Larimer J."/>
            <person name="McCowan C."/>
            <person name="Murphy C."/>
            <person name="Neiman D."/>
            <person name="Pearson M."/>
            <person name="Priest M."/>
            <person name="Roberts A."/>
            <person name="Saif S."/>
            <person name="Shea T."/>
            <person name="Sisk P."/>
            <person name="Sykes S."/>
            <person name="Wortman J."/>
            <person name="Nusbaum C."/>
            <person name="Birren B."/>
        </authorList>
    </citation>
    <scope>NUCLEOTIDE SEQUENCE [LARGE SCALE GENOMIC DNA]</scope>
    <source>
        <strain evidence="2 3">San Antonio 1</strain>
    </source>
</reference>
<dbReference type="GeneID" id="20037017"/>